<dbReference type="OrthoDB" id="2595934at2759"/>
<evidence type="ECO:0000313" key="8">
    <source>
        <dbReference type="EMBL" id="KAF2682405.1"/>
    </source>
</evidence>
<keyword evidence="3" id="KW-0862">Zinc</keyword>
<evidence type="ECO:0008006" key="10">
    <source>
        <dbReference type="Google" id="ProtNLM"/>
    </source>
</evidence>
<evidence type="ECO:0000256" key="5">
    <source>
        <dbReference type="ARBA" id="ARBA00023125"/>
    </source>
</evidence>
<evidence type="ECO:0000256" key="2">
    <source>
        <dbReference type="ARBA" id="ARBA00022723"/>
    </source>
</evidence>
<dbReference type="Proteomes" id="UP000799291">
    <property type="component" value="Unassembled WGS sequence"/>
</dbReference>
<sequence length="451" mass="50633">PLFILRDVTTQSGFRPADRTTTNTPSRGLTDDIILKGLLSEQDAISLLALFHENYGRWVSFDPATPIMRLLENVRKSPLLLAACCLIAVRHTSQELASRLAPKLFKDAKTLLSLSMLNVPQPIEFFQTSLVLSLWSTTIGQIPLGIDSWLLSGLALQHSVASDLFTTATEDQRAHSDKEVLDHLCIWNHLCLVHLHYCVGTRRKAVLDQKDVDRCRLVLGSDHATNFESRMVAEVHLYWIMYQSCTSTVDLPKTQRMLHSWKEEWGFLLDQPRSQFVQMGFYFAQLLVYDQSLKTGSAAVRESLLSEMIRLSTSIIHLAMDTADERTRHLTDHIYHMISFAAVTLCRLLGNYEEQLSASHDLHGLDGLILSLVSWLHAIGLPCHVAHTMGDVVAAFHKKLRPESGPSPSTSYAGVDPAIQDDFAQLFPEFYGTASFDMMNGSMLPDFQPIL</sequence>
<protein>
    <recommendedName>
        <fullName evidence="10">Transcription factor domain-containing protein</fullName>
    </recommendedName>
</protein>
<keyword evidence="6" id="KW-0804">Transcription</keyword>
<keyword evidence="2" id="KW-0479">Metal-binding</keyword>
<evidence type="ECO:0000256" key="7">
    <source>
        <dbReference type="ARBA" id="ARBA00023242"/>
    </source>
</evidence>
<dbReference type="EMBL" id="MU005587">
    <property type="protein sequence ID" value="KAF2682405.1"/>
    <property type="molecule type" value="Genomic_DNA"/>
</dbReference>
<evidence type="ECO:0000256" key="4">
    <source>
        <dbReference type="ARBA" id="ARBA00023015"/>
    </source>
</evidence>
<evidence type="ECO:0000313" key="9">
    <source>
        <dbReference type="Proteomes" id="UP000799291"/>
    </source>
</evidence>
<organism evidence="8 9">
    <name type="scientific">Lentithecium fluviatile CBS 122367</name>
    <dbReference type="NCBI Taxonomy" id="1168545"/>
    <lineage>
        <taxon>Eukaryota</taxon>
        <taxon>Fungi</taxon>
        <taxon>Dikarya</taxon>
        <taxon>Ascomycota</taxon>
        <taxon>Pezizomycotina</taxon>
        <taxon>Dothideomycetes</taxon>
        <taxon>Pleosporomycetidae</taxon>
        <taxon>Pleosporales</taxon>
        <taxon>Massarineae</taxon>
        <taxon>Lentitheciaceae</taxon>
        <taxon>Lentithecium</taxon>
    </lineage>
</organism>
<reference evidence="8" key="1">
    <citation type="journal article" date="2020" name="Stud. Mycol.">
        <title>101 Dothideomycetes genomes: a test case for predicting lifestyles and emergence of pathogens.</title>
        <authorList>
            <person name="Haridas S."/>
            <person name="Albert R."/>
            <person name="Binder M."/>
            <person name="Bloem J."/>
            <person name="Labutti K."/>
            <person name="Salamov A."/>
            <person name="Andreopoulos B."/>
            <person name="Baker S."/>
            <person name="Barry K."/>
            <person name="Bills G."/>
            <person name="Bluhm B."/>
            <person name="Cannon C."/>
            <person name="Castanera R."/>
            <person name="Culley D."/>
            <person name="Daum C."/>
            <person name="Ezra D."/>
            <person name="Gonzalez J."/>
            <person name="Henrissat B."/>
            <person name="Kuo A."/>
            <person name="Liang C."/>
            <person name="Lipzen A."/>
            <person name="Lutzoni F."/>
            <person name="Magnuson J."/>
            <person name="Mondo S."/>
            <person name="Nolan M."/>
            <person name="Ohm R."/>
            <person name="Pangilinan J."/>
            <person name="Park H.-J."/>
            <person name="Ramirez L."/>
            <person name="Alfaro M."/>
            <person name="Sun H."/>
            <person name="Tritt A."/>
            <person name="Yoshinaga Y."/>
            <person name="Zwiers L.-H."/>
            <person name="Turgeon B."/>
            <person name="Goodwin S."/>
            <person name="Spatafora J."/>
            <person name="Crous P."/>
            <person name="Grigoriev I."/>
        </authorList>
    </citation>
    <scope>NUCLEOTIDE SEQUENCE</scope>
    <source>
        <strain evidence="8">CBS 122367</strain>
    </source>
</reference>
<evidence type="ECO:0000256" key="3">
    <source>
        <dbReference type="ARBA" id="ARBA00022833"/>
    </source>
</evidence>
<keyword evidence="9" id="KW-1185">Reference proteome</keyword>
<dbReference type="PANTHER" id="PTHR31845">
    <property type="entry name" value="FINGER DOMAIN PROTEIN, PUTATIVE-RELATED"/>
    <property type="match status" value="1"/>
</dbReference>
<accession>A0A6G1IWB9</accession>
<dbReference type="GO" id="GO:0046872">
    <property type="term" value="F:metal ion binding"/>
    <property type="evidence" value="ECO:0007669"/>
    <property type="project" value="UniProtKB-KW"/>
</dbReference>
<dbReference type="PANTHER" id="PTHR31845:SF34">
    <property type="entry name" value="TRANSCRIPTIONAL ACTIVATOR OF PROTEASES PRTT"/>
    <property type="match status" value="1"/>
</dbReference>
<feature type="non-terminal residue" evidence="8">
    <location>
        <position position="1"/>
    </location>
</feature>
<comment type="subcellular location">
    <subcellularLocation>
        <location evidence="1">Nucleus</location>
    </subcellularLocation>
</comment>
<dbReference type="GO" id="GO:0000981">
    <property type="term" value="F:DNA-binding transcription factor activity, RNA polymerase II-specific"/>
    <property type="evidence" value="ECO:0007669"/>
    <property type="project" value="TreeGrafter"/>
</dbReference>
<keyword evidence="5" id="KW-0238">DNA-binding</keyword>
<dbReference type="InterPro" id="IPR051089">
    <property type="entry name" value="prtT"/>
</dbReference>
<gene>
    <name evidence="8" type="ORF">K458DRAFT_307421</name>
</gene>
<dbReference type="GO" id="GO:0005634">
    <property type="term" value="C:nucleus"/>
    <property type="evidence" value="ECO:0007669"/>
    <property type="project" value="UniProtKB-SubCell"/>
</dbReference>
<dbReference type="AlphaFoldDB" id="A0A6G1IWB9"/>
<evidence type="ECO:0000256" key="1">
    <source>
        <dbReference type="ARBA" id="ARBA00004123"/>
    </source>
</evidence>
<keyword evidence="7" id="KW-0539">Nucleus</keyword>
<name>A0A6G1IWB9_9PLEO</name>
<dbReference type="GO" id="GO:0000976">
    <property type="term" value="F:transcription cis-regulatory region binding"/>
    <property type="evidence" value="ECO:0007669"/>
    <property type="project" value="TreeGrafter"/>
</dbReference>
<proteinExistence type="predicted"/>
<evidence type="ECO:0000256" key="6">
    <source>
        <dbReference type="ARBA" id="ARBA00023163"/>
    </source>
</evidence>
<keyword evidence="4" id="KW-0805">Transcription regulation</keyword>